<keyword evidence="1 2" id="KW-0413">Isomerase</keyword>
<gene>
    <name evidence="2 3" type="primary">rpiA</name>
    <name evidence="3" type="ORF">PBT88_17265</name>
</gene>
<comment type="subunit">
    <text evidence="2">Homodimer.</text>
</comment>
<dbReference type="InterPro" id="IPR020672">
    <property type="entry name" value="Ribose5P_isomerase_typA_subgr"/>
</dbReference>
<dbReference type="InterPro" id="IPR037171">
    <property type="entry name" value="NagB/RpiA_transferase-like"/>
</dbReference>
<dbReference type="EMBL" id="CP115174">
    <property type="protein sequence ID" value="WBO21894.1"/>
    <property type="molecule type" value="Genomic_DNA"/>
</dbReference>
<feature type="active site" description="Proton acceptor" evidence="2">
    <location>
        <position position="106"/>
    </location>
</feature>
<dbReference type="Pfam" id="PF06026">
    <property type="entry name" value="Rib_5-P_isom_A"/>
    <property type="match status" value="1"/>
</dbReference>
<protein>
    <recommendedName>
        <fullName evidence="2">Ribose-5-phosphate isomerase A</fullName>
        <ecNumber evidence="2">5.3.1.6</ecNumber>
    </recommendedName>
    <alternativeName>
        <fullName evidence="2">Phosphoriboisomerase A</fullName>
        <shortName evidence="2">PRI</shortName>
    </alternativeName>
</protein>
<dbReference type="Gene3D" id="3.40.50.1360">
    <property type="match status" value="1"/>
</dbReference>
<dbReference type="PANTHER" id="PTHR11934">
    <property type="entry name" value="RIBOSE-5-PHOSPHATE ISOMERASE"/>
    <property type="match status" value="1"/>
</dbReference>
<dbReference type="GO" id="GO:0004751">
    <property type="term" value="F:ribose-5-phosphate isomerase activity"/>
    <property type="evidence" value="ECO:0007669"/>
    <property type="project" value="UniProtKB-EC"/>
</dbReference>
<dbReference type="HAMAP" id="MF_00170">
    <property type="entry name" value="Rib_5P_isom_A"/>
    <property type="match status" value="1"/>
</dbReference>
<evidence type="ECO:0000256" key="2">
    <source>
        <dbReference type="HAMAP-Rule" id="MF_00170"/>
    </source>
</evidence>
<feature type="binding site" evidence="2">
    <location>
        <begin position="28"/>
        <end position="31"/>
    </location>
    <ligand>
        <name>substrate</name>
    </ligand>
</feature>
<dbReference type="SUPFAM" id="SSF100950">
    <property type="entry name" value="NagB/RpiA/CoA transferase-like"/>
    <property type="match status" value="1"/>
</dbReference>
<evidence type="ECO:0000256" key="1">
    <source>
        <dbReference type="ARBA" id="ARBA00023235"/>
    </source>
</evidence>
<dbReference type="Proteomes" id="UP001210865">
    <property type="component" value="Chromosome"/>
</dbReference>
<dbReference type="InterPro" id="IPR004788">
    <property type="entry name" value="Ribose5P_isomerase_type_A"/>
</dbReference>
<proteinExistence type="inferred from homology"/>
<comment type="catalytic activity">
    <reaction evidence="2">
        <text>aldehydo-D-ribose 5-phosphate = D-ribulose 5-phosphate</text>
        <dbReference type="Rhea" id="RHEA:14657"/>
        <dbReference type="ChEBI" id="CHEBI:58121"/>
        <dbReference type="ChEBI" id="CHEBI:58273"/>
        <dbReference type="EC" id="5.3.1.6"/>
    </reaction>
</comment>
<evidence type="ECO:0000313" key="3">
    <source>
        <dbReference type="EMBL" id="WBO21894.1"/>
    </source>
</evidence>
<accession>A0ABY7NK43</accession>
<comment type="pathway">
    <text evidence="2">Carbohydrate degradation; pentose phosphate pathway; D-ribose 5-phosphate from D-ribulose 5-phosphate (non-oxidative stage): step 1/1.</text>
</comment>
<feature type="binding site" evidence="2">
    <location>
        <begin position="97"/>
        <end position="100"/>
    </location>
    <ligand>
        <name>substrate</name>
    </ligand>
</feature>
<dbReference type="NCBIfam" id="NF001924">
    <property type="entry name" value="PRK00702.1"/>
    <property type="match status" value="1"/>
</dbReference>
<organism evidence="3 4">
    <name type="scientific">Sphingomonas abietis</name>
    <dbReference type="NCBI Taxonomy" id="3012344"/>
    <lineage>
        <taxon>Bacteria</taxon>
        <taxon>Pseudomonadati</taxon>
        <taxon>Pseudomonadota</taxon>
        <taxon>Alphaproteobacteria</taxon>
        <taxon>Sphingomonadales</taxon>
        <taxon>Sphingomonadaceae</taxon>
        <taxon>Sphingomonas</taxon>
    </lineage>
</organism>
<sequence length="219" mass="22929">MMIGDSKKKAAEAAIAEVTDDMLVGLGTGSTAAFAIAGLGRRIREEGLRITAAGTSLATEAAARAAGIPVLAFDDLAAVDLCIDGADEIDPAFRAIKGGGGAMLREKIVASAARRMICIVDASKQVPQLIRPLPIEVLPFAHAFVAREIRALGGEPVARPTLSDQHNLLIDCDFGPIGDPQALARILDMIPGLLGHGLFLSEIDTIYVGDEAGVERHER</sequence>
<comment type="function">
    <text evidence="2">Catalyzes the reversible conversion of ribose-5-phosphate to ribulose 5-phosphate.</text>
</comment>
<dbReference type="EC" id="5.3.1.6" evidence="2"/>
<dbReference type="PANTHER" id="PTHR11934:SF0">
    <property type="entry name" value="RIBOSE-5-PHOSPHATE ISOMERASE"/>
    <property type="match status" value="1"/>
</dbReference>
<reference evidence="3 4" key="1">
    <citation type="submission" date="2022-12" db="EMBL/GenBank/DDBJ databases">
        <title>Sphingomonas abieness sp. nov., an endophytic bacterium isolated from Abies koreana.</title>
        <authorList>
            <person name="Jiang L."/>
            <person name="Lee J."/>
        </authorList>
    </citation>
    <scope>NUCLEOTIDE SEQUENCE [LARGE SCALE GENOMIC DNA]</scope>
    <source>
        <strain evidence="4">PAMB 00755</strain>
    </source>
</reference>
<keyword evidence="4" id="KW-1185">Reference proteome</keyword>
<feature type="binding site" evidence="2">
    <location>
        <begin position="84"/>
        <end position="87"/>
    </location>
    <ligand>
        <name>substrate</name>
    </ligand>
</feature>
<feature type="binding site" evidence="2">
    <location>
        <position position="124"/>
    </location>
    <ligand>
        <name>substrate</name>
    </ligand>
</feature>
<comment type="similarity">
    <text evidence="2">Belongs to the ribose 5-phosphate isomerase family.</text>
</comment>
<evidence type="ECO:0000313" key="4">
    <source>
        <dbReference type="Proteomes" id="UP001210865"/>
    </source>
</evidence>
<dbReference type="SUPFAM" id="SSF75445">
    <property type="entry name" value="D-ribose-5-phosphate isomerase (RpiA), lid domain"/>
    <property type="match status" value="1"/>
</dbReference>
<dbReference type="Gene3D" id="3.30.70.260">
    <property type="match status" value="1"/>
</dbReference>
<dbReference type="CDD" id="cd01398">
    <property type="entry name" value="RPI_A"/>
    <property type="match status" value="1"/>
</dbReference>
<name>A0ABY7NK43_9SPHN</name>
<dbReference type="RefSeq" id="WP_270076542.1">
    <property type="nucleotide sequence ID" value="NZ_CP115174.1"/>
</dbReference>
<dbReference type="NCBIfam" id="TIGR00021">
    <property type="entry name" value="rpiA"/>
    <property type="match status" value="1"/>
</dbReference>